<proteinExistence type="predicted"/>
<protein>
    <submittedName>
        <fullName evidence="1">Uncharacterized protein</fullName>
    </submittedName>
</protein>
<gene>
    <name evidence="1" type="ORF">LNAOJCKE_5699</name>
</gene>
<evidence type="ECO:0000313" key="1">
    <source>
        <dbReference type="EMBL" id="GJE68455.1"/>
    </source>
</evidence>
<dbReference type="EMBL" id="BPRC01000075">
    <property type="protein sequence ID" value="GJE68455.1"/>
    <property type="molecule type" value="Genomic_DNA"/>
</dbReference>
<dbReference type="Proteomes" id="UP001055039">
    <property type="component" value="Unassembled WGS sequence"/>
</dbReference>
<reference evidence="1" key="2">
    <citation type="submission" date="2021-08" db="EMBL/GenBank/DDBJ databases">
        <authorList>
            <person name="Tani A."/>
            <person name="Ola A."/>
            <person name="Ogura Y."/>
            <person name="Katsura K."/>
            <person name="Hayashi T."/>
        </authorList>
    </citation>
    <scope>NUCLEOTIDE SEQUENCE</scope>
    <source>
        <strain evidence="1">NBRC 15686</strain>
    </source>
</reference>
<accession>A0ABQ4UME4</accession>
<comment type="caution">
    <text evidence="1">The sequence shown here is derived from an EMBL/GenBank/DDBJ whole genome shotgun (WGS) entry which is preliminary data.</text>
</comment>
<evidence type="ECO:0000313" key="2">
    <source>
        <dbReference type="Proteomes" id="UP001055039"/>
    </source>
</evidence>
<keyword evidence="2" id="KW-1185">Reference proteome</keyword>
<name>A0ABQ4UME4_9HYPH</name>
<sequence length="70" mass="8087">MTKLKPLYMYRLRILGAEPRCYAPSATNSYLERRNLIQQTGRRLPSHGYPEYEITDAGRRALRAASTSQK</sequence>
<dbReference type="RefSeq" id="WP_238229205.1">
    <property type="nucleotide sequence ID" value="NZ_BAAADH010000036.1"/>
</dbReference>
<reference evidence="1" key="1">
    <citation type="journal article" date="2021" name="Front. Microbiol.">
        <title>Comprehensive Comparative Genomics and Phenotyping of Methylobacterium Species.</title>
        <authorList>
            <person name="Alessa O."/>
            <person name="Ogura Y."/>
            <person name="Fujitani Y."/>
            <person name="Takami H."/>
            <person name="Hayashi T."/>
            <person name="Sahin N."/>
            <person name="Tani A."/>
        </authorList>
    </citation>
    <scope>NUCLEOTIDE SEQUENCE</scope>
    <source>
        <strain evidence="1">NBRC 15686</strain>
    </source>
</reference>
<organism evidence="1 2">
    <name type="scientific">Methylorubrum aminovorans</name>
    <dbReference type="NCBI Taxonomy" id="269069"/>
    <lineage>
        <taxon>Bacteria</taxon>
        <taxon>Pseudomonadati</taxon>
        <taxon>Pseudomonadota</taxon>
        <taxon>Alphaproteobacteria</taxon>
        <taxon>Hyphomicrobiales</taxon>
        <taxon>Methylobacteriaceae</taxon>
        <taxon>Methylorubrum</taxon>
    </lineage>
</organism>